<feature type="transmembrane region" description="Helical" evidence="7">
    <location>
        <begin position="335"/>
        <end position="357"/>
    </location>
</feature>
<dbReference type="CDD" id="cd17472">
    <property type="entry name" value="MFS_YajR_like"/>
    <property type="match status" value="1"/>
</dbReference>
<accession>A9KCZ9</accession>
<feature type="transmembrane region" description="Helical" evidence="7">
    <location>
        <begin position="39"/>
        <end position="63"/>
    </location>
</feature>
<keyword evidence="4 7" id="KW-0812">Transmembrane</keyword>
<dbReference type="EMBL" id="CP000733">
    <property type="protein sequence ID" value="ABS78270.1"/>
    <property type="molecule type" value="Genomic_DNA"/>
</dbReference>
<dbReference type="HOGENOM" id="CLU_001265_10_0_6"/>
<feature type="domain" description="Major facilitator superfamily (MFS) profile" evidence="8">
    <location>
        <begin position="6"/>
        <end position="389"/>
    </location>
</feature>
<dbReference type="PANTHER" id="PTHR23517:SF2">
    <property type="entry name" value="MULTIDRUG RESISTANCE PROTEIN MDTH"/>
    <property type="match status" value="1"/>
</dbReference>
<gene>
    <name evidence="9" type="ordered locus">CBUD_1822</name>
</gene>
<keyword evidence="3" id="KW-1003">Cell membrane</keyword>
<feature type="transmembrane region" description="Helical" evidence="7">
    <location>
        <begin position="12"/>
        <end position="33"/>
    </location>
</feature>
<evidence type="ECO:0000313" key="9">
    <source>
        <dbReference type="EMBL" id="ABS78270.1"/>
    </source>
</evidence>
<feature type="transmembrane region" description="Helical" evidence="7">
    <location>
        <begin position="132"/>
        <end position="156"/>
    </location>
</feature>
<dbReference type="InterPro" id="IPR020846">
    <property type="entry name" value="MFS_dom"/>
</dbReference>
<organism evidence="9 10">
    <name type="scientific">Coxiella burnetii (strain Dugway 5J108-111)</name>
    <dbReference type="NCBI Taxonomy" id="434922"/>
    <lineage>
        <taxon>Bacteria</taxon>
        <taxon>Pseudomonadati</taxon>
        <taxon>Pseudomonadota</taxon>
        <taxon>Gammaproteobacteria</taxon>
        <taxon>Legionellales</taxon>
        <taxon>Coxiellaceae</taxon>
        <taxon>Coxiella</taxon>
    </lineage>
</organism>
<feature type="transmembrane region" description="Helical" evidence="7">
    <location>
        <begin position="363"/>
        <end position="382"/>
    </location>
</feature>
<evidence type="ECO:0000256" key="6">
    <source>
        <dbReference type="ARBA" id="ARBA00023136"/>
    </source>
</evidence>
<proteinExistence type="predicted"/>
<feature type="transmembrane region" description="Helical" evidence="7">
    <location>
        <begin position="276"/>
        <end position="295"/>
    </location>
</feature>
<feature type="transmembrane region" description="Helical" evidence="7">
    <location>
        <begin position="301"/>
        <end position="323"/>
    </location>
</feature>
<dbReference type="KEGG" id="cbd:CBUD_1822"/>
<dbReference type="PANTHER" id="PTHR23517">
    <property type="entry name" value="RESISTANCE PROTEIN MDTM, PUTATIVE-RELATED-RELATED"/>
    <property type="match status" value="1"/>
</dbReference>
<feature type="transmembrane region" description="Helical" evidence="7">
    <location>
        <begin position="246"/>
        <end position="267"/>
    </location>
</feature>
<dbReference type="Pfam" id="PF07690">
    <property type="entry name" value="MFS_1"/>
    <property type="match status" value="1"/>
</dbReference>
<evidence type="ECO:0000313" key="10">
    <source>
        <dbReference type="Proteomes" id="UP000008555"/>
    </source>
</evidence>
<keyword evidence="6 7" id="KW-0472">Membrane</keyword>
<evidence type="ECO:0000259" key="8">
    <source>
        <dbReference type="PROSITE" id="PS50850"/>
    </source>
</evidence>
<dbReference type="Proteomes" id="UP000008555">
    <property type="component" value="Chromosome"/>
</dbReference>
<name>A9KCZ9_COXBN</name>
<feature type="transmembrane region" description="Helical" evidence="7">
    <location>
        <begin position="214"/>
        <end position="234"/>
    </location>
</feature>
<evidence type="ECO:0000256" key="5">
    <source>
        <dbReference type="ARBA" id="ARBA00022989"/>
    </source>
</evidence>
<sequence length="458" mass="50745">MHTKERSAVTSLAAIMSFRMLGLFMLLPVFALYVNRIPYATPALIGVAIGVYGLMQAFFQIPFGMLSDRIGRKPIIAGGLLLLGVGSAIAAFSHSIYGIIFGRALQGAGAIGSTVLAMIADLTRDEERSKAMALVGMTIGFSFAVAIILGPIINAWFHLEGIFWATLAFAILGLILLFTVVPTPPQTLAHPEVESEQGYFKNVLRNTQLLRLDFGIFSLHCILTAMFIGIPIMLSQRLNLTEHEQVLLYLIIMALAFIAMMPLIIVAEKKRQLKPFFIISIVLLIACQLSLLFFHRSVIQIGGLLFVFFTAFTLLEASLPSWISKIAPIRHKGTAMGVYSSAQFFGIFIGGSVGGWVFGHFHLAGLFFFCAAIGFIWLLVALTMQHPPYFSTVIVKMDDYLEQNLDQFDKSISKISGVAETAILRHENLIYFKIDKKIISEDELRKRIRQSNLEANRN</sequence>
<keyword evidence="2" id="KW-0813">Transport</keyword>
<dbReference type="GO" id="GO:0005886">
    <property type="term" value="C:plasma membrane"/>
    <property type="evidence" value="ECO:0007669"/>
    <property type="project" value="UniProtKB-SubCell"/>
</dbReference>
<dbReference type="InterPro" id="IPR011701">
    <property type="entry name" value="MFS"/>
</dbReference>
<dbReference type="AlphaFoldDB" id="A9KCZ9"/>
<evidence type="ECO:0000256" key="1">
    <source>
        <dbReference type="ARBA" id="ARBA00004651"/>
    </source>
</evidence>
<reference evidence="9 10" key="1">
    <citation type="journal article" date="2009" name="Infect. Immun.">
        <title>Comparative genomics reveal extensive transposon-mediated genomic plasticity and diversity among potential effector proteins within the genus Coxiella.</title>
        <authorList>
            <person name="Beare P.A."/>
            <person name="Unsworth N."/>
            <person name="Andoh M."/>
            <person name="Voth D.E."/>
            <person name="Omsland A."/>
            <person name="Gilk S.D."/>
            <person name="Williams K.P."/>
            <person name="Sobral B.W."/>
            <person name="Kupko J.J.III."/>
            <person name="Porcella S.F."/>
            <person name="Samuel J.E."/>
            <person name="Heinzen R.A."/>
        </authorList>
    </citation>
    <scope>NUCLEOTIDE SEQUENCE [LARGE SCALE GENOMIC DNA]</scope>
    <source>
        <strain evidence="9 10">Dugway 5J108-111</strain>
    </source>
</reference>
<evidence type="ECO:0000256" key="3">
    <source>
        <dbReference type="ARBA" id="ARBA00022475"/>
    </source>
</evidence>
<evidence type="ECO:0000256" key="7">
    <source>
        <dbReference type="SAM" id="Phobius"/>
    </source>
</evidence>
<feature type="transmembrane region" description="Helical" evidence="7">
    <location>
        <begin position="162"/>
        <end position="181"/>
    </location>
</feature>
<dbReference type="GO" id="GO:0022857">
    <property type="term" value="F:transmembrane transporter activity"/>
    <property type="evidence" value="ECO:0007669"/>
    <property type="project" value="InterPro"/>
</dbReference>
<dbReference type="RefSeq" id="WP_011997284.1">
    <property type="nucleotide sequence ID" value="NC_009727.1"/>
</dbReference>
<dbReference type="InterPro" id="IPR036259">
    <property type="entry name" value="MFS_trans_sf"/>
</dbReference>
<keyword evidence="5 7" id="KW-1133">Transmembrane helix</keyword>
<dbReference type="PROSITE" id="PS50850">
    <property type="entry name" value="MFS"/>
    <property type="match status" value="1"/>
</dbReference>
<evidence type="ECO:0000256" key="4">
    <source>
        <dbReference type="ARBA" id="ARBA00022692"/>
    </source>
</evidence>
<dbReference type="Gene3D" id="1.20.1250.20">
    <property type="entry name" value="MFS general substrate transporter like domains"/>
    <property type="match status" value="1"/>
</dbReference>
<feature type="transmembrane region" description="Helical" evidence="7">
    <location>
        <begin position="75"/>
        <end position="94"/>
    </location>
</feature>
<comment type="subcellular location">
    <subcellularLocation>
        <location evidence="1">Cell membrane</location>
        <topology evidence="1">Multi-pass membrane protein</topology>
    </subcellularLocation>
</comment>
<protein>
    <submittedName>
        <fullName evidence="9">Transporter, MFS superfamily</fullName>
    </submittedName>
</protein>
<dbReference type="Gene3D" id="3.30.70.100">
    <property type="match status" value="1"/>
</dbReference>
<evidence type="ECO:0000256" key="2">
    <source>
        <dbReference type="ARBA" id="ARBA00022448"/>
    </source>
</evidence>
<dbReference type="SUPFAM" id="SSF103473">
    <property type="entry name" value="MFS general substrate transporter"/>
    <property type="match status" value="1"/>
</dbReference>
<dbReference type="InterPro" id="IPR050171">
    <property type="entry name" value="MFS_Transporters"/>
</dbReference>